<dbReference type="Proteomes" id="UP000053236">
    <property type="component" value="Unassembled WGS sequence"/>
</dbReference>
<sequence>FLRAQHDLGTRYCSVGEVACLWSSVGVLLWKNWRVKQRESHLNRGRFF</sequence>
<organism evidence="1">
    <name type="scientific">Phytophthora nicotianae</name>
    <name type="common">Potato buckeye rot agent</name>
    <name type="synonym">Phytophthora parasitica</name>
    <dbReference type="NCBI Taxonomy" id="4792"/>
    <lineage>
        <taxon>Eukaryota</taxon>
        <taxon>Sar</taxon>
        <taxon>Stramenopiles</taxon>
        <taxon>Oomycota</taxon>
        <taxon>Peronosporomycetes</taxon>
        <taxon>Peronosporales</taxon>
        <taxon>Peronosporaceae</taxon>
        <taxon>Phytophthora</taxon>
    </lineage>
</organism>
<dbReference type="EMBL" id="KI686278">
    <property type="protein sequence ID" value="ETK86732.1"/>
    <property type="molecule type" value="Genomic_DNA"/>
</dbReference>
<name>W2GUU4_PHYNI</name>
<gene>
    <name evidence="1" type="ORF">L915_08692</name>
</gene>
<dbReference type="AlphaFoldDB" id="W2GUU4"/>
<reference evidence="1" key="1">
    <citation type="submission" date="2013-11" db="EMBL/GenBank/DDBJ databases">
        <title>The Genome Sequence of Phytophthora parasitica CJ02B3.</title>
        <authorList>
            <consortium name="The Broad Institute Genomics Platform"/>
            <person name="Russ C."/>
            <person name="Tyler B."/>
            <person name="Panabieres F."/>
            <person name="Shan W."/>
            <person name="Tripathy S."/>
            <person name="Grunwald N."/>
            <person name="Machado M."/>
            <person name="Johnson C.S."/>
            <person name="Arredondo F."/>
            <person name="Hong C."/>
            <person name="Coffey M."/>
            <person name="Young S.K."/>
            <person name="Zeng Q."/>
            <person name="Gargeya S."/>
            <person name="Fitzgerald M."/>
            <person name="Abouelleil A."/>
            <person name="Alvarado L."/>
            <person name="Chapman S.B."/>
            <person name="Gainer-Dewar J."/>
            <person name="Goldberg J."/>
            <person name="Griggs A."/>
            <person name="Gujja S."/>
            <person name="Hansen M."/>
            <person name="Howarth C."/>
            <person name="Imamovic A."/>
            <person name="Ireland A."/>
            <person name="Larimer J."/>
            <person name="McCowan C."/>
            <person name="Murphy C."/>
            <person name="Pearson M."/>
            <person name="Poon T.W."/>
            <person name="Priest M."/>
            <person name="Roberts A."/>
            <person name="Saif S."/>
            <person name="Shea T."/>
            <person name="Sykes S."/>
            <person name="Wortman J."/>
            <person name="Nusbaum C."/>
            <person name="Birren B."/>
        </authorList>
    </citation>
    <scope>NUCLEOTIDE SEQUENCE [LARGE SCALE GENOMIC DNA]</scope>
    <source>
        <strain evidence="1">CJ02B3</strain>
    </source>
</reference>
<proteinExistence type="predicted"/>
<evidence type="ECO:0000313" key="1">
    <source>
        <dbReference type="EMBL" id="ETK86732.1"/>
    </source>
</evidence>
<accession>W2GUU4</accession>
<feature type="non-terminal residue" evidence="1">
    <location>
        <position position="1"/>
    </location>
</feature>
<protein>
    <submittedName>
        <fullName evidence="1">Uncharacterized protein</fullName>
    </submittedName>
</protein>